<dbReference type="OMA" id="ETMRNTT"/>
<keyword evidence="1" id="KW-0195">Cyclin</keyword>
<dbReference type="Gene3D" id="1.10.472.10">
    <property type="entry name" value="Cyclin-like"/>
    <property type="match status" value="2"/>
</dbReference>
<dbReference type="Pfam" id="PF00134">
    <property type="entry name" value="Cyclin_N"/>
    <property type="match status" value="1"/>
</dbReference>
<evidence type="ECO:0000313" key="3">
    <source>
        <dbReference type="EMBL" id="CAK80649.1"/>
    </source>
</evidence>
<dbReference type="OrthoDB" id="5590282at2759"/>
<dbReference type="PANTHER" id="PTHR10177">
    <property type="entry name" value="CYCLINS"/>
    <property type="match status" value="1"/>
</dbReference>
<evidence type="ECO:0000259" key="2">
    <source>
        <dbReference type="SMART" id="SM00385"/>
    </source>
</evidence>
<dbReference type="GO" id="GO:0005737">
    <property type="term" value="C:cytoplasm"/>
    <property type="evidence" value="ECO:0000318"/>
    <property type="project" value="GO_Central"/>
</dbReference>
<dbReference type="InterPro" id="IPR013763">
    <property type="entry name" value="Cyclin-like_dom"/>
</dbReference>
<dbReference type="GeneID" id="5033831"/>
<dbReference type="GO" id="GO:0005634">
    <property type="term" value="C:nucleus"/>
    <property type="evidence" value="ECO:0000318"/>
    <property type="project" value="GO_Central"/>
</dbReference>
<dbReference type="InterPro" id="IPR006671">
    <property type="entry name" value="Cyclin_N"/>
</dbReference>
<gene>
    <name evidence="3" type="ORF">GSPATT00015527001</name>
</gene>
<feature type="domain" description="Cyclin-like" evidence="2">
    <location>
        <begin position="102"/>
        <end position="184"/>
    </location>
</feature>
<dbReference type="GO" id="GO:0016538">
    <property type="term" value="F:cyclin-dependent protein serine/threonine kinase regulator activity"/>
    <property type="evidence" value="ECO:0000318"/>
    <property type="project" value="GO_Central"/>
</dbReference>
<proteinExistence type="inferred from homology"/>
<evidence type="ECO:0000313" key="4">
    <source>
        <dbReference type="Proteomes" id="UP000000600"/>
    </source>
</evidence>
<dbReference type="STRING" id="5888.A0DC82"/>
<organism evidence="3 4">
    <name type="scientific">Paramecium tetraurelia</name>
    <dbReference type="NCBI Taxonomy" id="5888"/>
    <lineage>
        <taxon>Eukaryota</taxon>
        <taxon>Sar</taxon>
        <taxon>Alveolata</taxon>
        <taxon>Ciliophora</taxon>
        <taxon>Intramacronucleata</taxon>
        <taxon>Oligohymenophorea</taxon>
        <taxon>Peniculida</taxon>
        <taxon>Parameciidae</taxon>
        <taxon>Paramecium</taxon>
    </lineage>
</organism>
<name>A0DC82_PARTE</name>
<dbReference type="HOGENOM" id="CLU_971324_0_0_1"/>
<protein>
    <recommendedName>
        <fullName evidence="2">Cyclin-like domain-containing protein</fullName>
    </recommendedName>
</protein>
<dbReference type="SUPFAM" id="SSF47954">
    <property type="entry name" value="Cyclin-like"/>
    <property type="match status" value="1"/>
</dbReference>
<dbReference type="FunFam" id="1.10.472.10:FF:000089">
    <property type="entry name" value="Cyclin, N-terminal domain containing protein"/>
    <property type="match status" value="1"/>
</dbReference>
<accession>A0DC82</accession>
<dbReference type="KEGG" id="ptm:GSPATT00015527001"/>
<sequence length="291" mass="33941">MHQNQGGRVFGRHLDNYAEKALKDAKERRNGTIDEIGGKENVINDAVLTKDGWFKMDCPEKVLQYQQEIYEFLHQREQESQGLQLSINQRKINETMRNTTIRFVIKQAKLYNMKSETLFQTVDLIDQAIQHINPEADRLELIAITCLFIASKYEEIYPPPLGVLLRGTELRVREVIDMEKEILYKLNFNVISDNTLIWLQLIGELLGCNKRYLDLIKQRSMYLAELSLSSDRFLSIKKSTIALTIFLAVEIQFGYQKTQFQWDRLSQHSKPSKDSKSIKIICLLLKKLILI</sequence>
<dbReference type="RefSeq" id="XP_001448046.1">
    <property type="nucleotide sequence ID" value="XM_001448009.2"/>
</dbReference>
<dbReference type="InParanoid" id="A0DC82"/>
<evidence type="ECO:0000256" key="1">
    <source>
        <dbReference type="RuleBase" id="RU000383"/>
    </source>
</evidence>
<dbReference type="InterPro" id="IPR039361">
    <property type="entry name" value="Cyclin"/>
</dbReference>
<dbReference type="SMART" id="SM00385">
    <property type="entry name" value="CYCLIN"/>
    <property type="match status" value="1"/>
</dbReference>
<reference evidence="3 4" key="1">
    <citation type="journal article" date="2006" name="Nature">
        <title>Global trends of whole-genome duplications revealed by the ciliate Paramecium tetraurelia.</title>
        <authorList>
            <consortium name="Genoscope"/>
            <person name="Aury J.-M."/>
            <person name="Jaillon O."/>
            <person name="Duret L."/>
            <person name="Noel B."/>
            <person name="Jubin C."/>
            <person name="Porcel B.M."/>
            <person name="Segurens B."/>
            <person name="Daubin V."/>
            <person name="Anthouard V."/>
            <person name="Aiach N."/>
            <person name="Arnaiz O."/>
            <person name="Billaut A."/>
            <person name="Beisson J."/>
            <person name="Blanc I."/>
            <person name="Bouhouche K."/>
            <person name="Camara F."/>
            <person name="Duharcourt S."/>
            <person name="Guigo R."/>
            <person name="Gogendeau D."/>
            <person name="Katinka M."/>
            <person name="Keller A.-M."/>
            <person name="Kissmehl R."/>
            <person name="Klotz C."/>
            <person name="Koll F."/>
            <person name="Le Moue A."/>
            <person name="Lepere C."/>
            <person name="Malinsky S."/>
            <person name="Nowacki M."/>
            <person name="Nowak J.K."/>
            <person name="Plattner H."/>
            <person name="Poulain J."/>
            <person name="Ruiz F."/>
            <person name="Serrano V."/>
            <person name="Zagulski M."/>
            <person name="Dessen P."/>
            <person name="Betermier M."/>
            <person name="Weissenbach J."/>
            <person name="Scarpelli C."/>
            <person name="Schachter V."/>
            <person name="Sperling L."/>
            <person name="Meyer E."/>
            <person name="Cohen J."/>
            <person name="Wincker P."/>
        </authorList>
    </citation>
    <scope>NUCLEOTIDE SEQUENCE [LARGE SCALE GENOMIC DNA]</scope>
    <source>
        <strain evidence="3 4">Stock d4-2</strain>
    </source>
</reference>
<dbReference type="eggNOG" id="KOG0654">
    <property type="taxonomic scope" value="Eukaryota"/>
</dbReference>
<dbReference type="AlphaFoldDB" id="A0DC82"/>
<dbReference type="Proteomes" id="UP000000600">
    <property type="component" value="Unassembled WGS sequence"/>
</dbReference>
<dbReference type="InterPro" id="IPR036915">
    <property type="entry name" value="Cyclin-like_sf"/>
</dbReference>
<dbReference type="EMBL" id="CT868374">
    <property type="protein sequence ID" value="CAK80649.1"/>
    <property type="molecule type" value="Genomic_DNA"/>
</dbReference>
<dbReference type="GO" id="GO:0000307">
    <property type="term" value="C:cyclin-dependent protein kinase holoenzyme complex"/>
    <property type="evidence" value="ECO:0000318"/>
    <property type="project" value="GO_Central"/>
</dbReference>
<dbReference type="GO" id="GO:0000082">
    <property type="term" value="P:G1/S transition of mitotic cell cycle"/>
    <property type="evidence" value="ECO:0000318"/>
    <property type="project" value="GO_Central"/>
</dbReference>
<keyword evidence="4" id="KW-1185">Reference proteome</keyword>
<comment type="similarity">
    <text evidence="1">Belongs to the cyclin family.</text>
</comment>